<gene>
    <name evidence="2" type="ORF">LPT13_10875</name>
</gene>
<dbReference type="Pfam" id="PF13349">
    <property type="entry name" value="DUF4097"/>
    <property type="match status" value="1"/>
</dbReference>
<reference evidence="2" key="1">
    <citation type="submission" date="2021-11" db="EMBL/GenBank/DDBJ databases">
        <title>A Novel Adlercreutzia Species, isolated from a Allomyrina dichotoma larva feces.</title>
        <authorList>
            <person name="Suh M.K."/>
        </authorList>
    </citation>
    <scope>NUCLEOTIDE SEQUENCE</scope>
    <source>
        <strain evidence="2">JBNU-10</strain>
    </source>
</reference>
<feature type="domain" description="DUF4097" evidence="1">
    <location>
        <begin position="150"/>
        <end position="290"/>
    </location>
</feature>
<dbReference type="RefSeq" id="WP_242166398.1">
    <property type="nucleotide sequence ID" value="NZ_JAJMLW010000004.1"/>
</dbReference>
<comment type="caution">
    <text evidence="2">The sequence shown here is derived from an EMBL/GenBank/DDBJ whole genome shotgun (WGS) entry which is preliminary data.</text>
</comment>
<dbReference type="PROSITE" id="PS51257">
    <property type="entry name" value="PROKAR_LIPOPROTEIN"/>
    <property type="match status" value="1"/>
</dbReference>
<evidence type="ECO:0000259" key="1">
    <source>
        <dbReference type="Pfam" id="PF13349"/>
    </source>
</evidence>
<dbReference type="InterPro" id="IPR025164">
    <property type="entry name" value="Toastrack_DUF4097"/>
</dbReference>
<protein>
    <submittedName>
        <fullName evidence="2">DUF4097 domain-containing protein</fullName>
    </submittedName>
</protein>
<name>A0ABS9WJ02_9ACTN</name>
<dbReference type="EMBL" id="JAJMLW010000004">
    <property type="protein sequence ID" value="MCI2242848.1"/>
    <property type="molecule type" value="Genomic_DNA"/>
</dbReference>
<evidence type="ECO:0000313" key="3">
    <source>
        <dbReference type="Proteomes" id="UP001430755"/>
    </source>
</evidence>
<dbReference type="Proteomes" id="UP001430755">
    <property type="component" value="Unassembled WGS sequence"/>
</dbReference>
<keyword evidence="3" id="KW-1185">Reference proteome</keyword>
<accession>A0ABS9WJ02</accession>
<organism evidence="2 3">
    <name type="scientific">Adlercreutzia faecimuris</name>
    <dbReference type="NCBI Taxonomy" id="2897341"/>
    <lineage>
        <taxon>Bacteria</taxon>
        <taxon>Bacillati</taxon>
        <taxon>Actinomycetota</taxon>
        <taxon>Coriobacteriia</taxon>
        <taxon>Eggerthellales</taxon>
        <taxon>Eggerthellaceae</taxon>
        <taxon>Adlercreutzia</taxon>
    </lineage>
</organism>
<proteinExistence type="predicted"/>
<sequence length="296" mass="29871">MRLLPSTWVKVALIIVLCLAVVGGLAGGCAALGNAWKAAWAPLQGRASGAAPADAALAPGGGAFAAADVDSLDVSWAAGHVTIEVVGDGEDVELVETYVGAGRQPATVAYLDGRTLVVDYGMTDSLWGCASAGKKDLAIRVPASLAERLDLVALAAASGEYEIGGIRCDRLLLELASGRVAAHDVAARELDAEVASGTMELGVAVSERAGFDIASGSVEARMGEGAPARVNASLASGSLRLLVPADTGFTAAVDKLSGSFETSFPCTTEGDTHIYGDGAMRVDANLTSGKIVIAEA</sequence>
<evidence type="ECO:0000313" key="2">
    <source>
        <dbReference type="EMBL" id="MCI2242848.1"/>
    </source>
</evidence>